<dbReference type="GO" id="GO:0046872">
    <property type="term" value="F:metal ion binding"/>
    <property type="evidence" value="ECO:0007669"/>
    <property type="project" value="UniProtKB-KW"/>
</dbReference>
<dbReference type="EMBL" id="HBHI01016620">
    <property type="protein sequence ID" value="CAD9676812.1"/>
    <property type="molecule type" value="Transcribed_RNA"/>
</dbReference>
<keyword evidence="10" id="KW-0378">Hydrolase</keyword>
<dbReference type="FunFam" id="3.40.50.300:FF:000593">
    <property type="entry name" value="DNA repair protein RAD50"/>
    <property type="match status" value="1"/>
</dbReference>
<keyword evidence="6" id="KW-0158">Chromosome</keyword>
<comment type="cofactor">
    <cofactor evidence="1">
        <name>Zn(2+)</name>
        <dbReference type="ChEBI" id="CHEBI:29105"/>
    </cofactor>
</comment>
<keyword evidence="16" id="KW-0539">Nucleus</keyword>
<dbReference type="GO" id="GO:0007004">
    <property type="term" value="P:telomere maintenance via telomerase"/>
    <property type="evidence" value="ECO:0007669"/>
    <property type="project" value="TreeGrafter"/>
</dbReference>
<evidence type="ECO:0000256" key="11">
    <source>
        <dbReference type="ARBA" id="ARBA00022833"/>
    </source>
</evidence>
<evidence type="ECO:0000256" key="13">
    <source>
        <dbReference type="ARBA" id="ARBA00022842"/>
    </source>
</evidence>
<keyword evidence="7" id="KW-0479">Metal-binding</keyword>
<comment type="similarity">
    <text evidence="4">Belongs to the SMC family. RAD50 subfamily.</text>
</comment>
<evidence type="ECO:0000256" key="1">
    <source>
        <dbReference type="ARBA" id="ARBA00001947"/>
    </source>
</evidence>
<evidence type="ECO:0000256" key="2">
    <source>
        <dbReference type="ARBA" id="ARBA00004123"/>
    </source>
</evidence>
<keyword evidence="8" id="KW-0547">Nucleotide-binding</keyword>
<dbReference type="GO" id="GO:0070192">
    <property type="term" value="P:chromosome organization involved in meiotic cell cycle"/>
    <property type="evidence" value="ECO:0007669"/>
    <property type="project" value="TreeGrafter"/>
</dbReference>
<dbReference type="PANTHER" id="PTHR18867:SF12">
    <property type="entry name" value="DNA REPAIR PROTEIN RAD50"/>
    <property type="match status" value="1"/>
</dbReference>
<dbReference type="GO" id="GO:0016787">
    <property type="term" value="F:hydrolase activity"/>
    <property type="evidence" value="ECO:0007669"/>
    <property type="project" value="UniProtKB-KW"/>
</dbReference>
<dbReference type="GO" id="GO:0051880">
    <property type="term" value="F:G-quadruplex DNA binding"/>
    <property type="evidence" value="ECO:0007669"/>
    <property type="project" value="TreeGrafter"/>
</dbReference>
<comment type="subcellular location">
    <subcellularLocation>
        <location evidence="3">Chromosome</location>
    </subcellularLocation>
    <subcellularLocation>
        <location evidence="2">Nucleus</location>
    </subcellularLocation>
</comment>
<dbReference type="GO" id="GO:0000794">
    <property type="term" value="C:condensed nuclear chromosome"/>
    <property type="evidence" value="ECO:0007669"/>
    <property type="project" value="TreeGrafter"/>
</dbReference>
<evidence type="ECO:0000256" key="8">
    <source>
        <dbReference type="ARBA" id="ARBA00022741"/>
    </source>
</evidence>
<accession>A0A7S2WA01</accession>
<dbReference type="SUPFAM" id="SSF52540">
    <property type="entry name" value="P-loop containing nucleoside triphosphate hydrolases"/>
    <property type="match status" value="1"/>
</dbReference>
<evidence type="ECO:0000256" key="7">
    <source>
        <dbReference type="ARBA" id="ARBA00022723"/>
    </source>
</evidence>
<evidence type="ECO:0000256" key="15">
    <source>
        <dbReference type="ARBA" id="ARBA00023204"/>
    </source>
</evidence>
<keyword evidence="15" id="KW-0234">DNA repair</keyword>
<evidence type="ECO:0000256" key="16">
    <source>
        <dbReference type="ARBA" id="ARBA00023242"/>
    </source>
</evidence>
<evidence type="ECO:0000256" key="6">
    <source>
        <dbReference type="ARBA" id="ARBA00022454"/>
    </source>
</evidence>
<organism evidence="19">
    <name type="scientific">Eucampia antarctica</name>
    <dbReference type="NCBI Taxonomy" id="49252"/>
    <lineage>
        <taxon>Eukaryota</taxon>
        <taxon>Sar</taxon>
        <taxon>Stramenopiles</taxon>
        <taxon>Ochrophyta</taxon>
        <taxon>Bacillariophyta</taxon>
        <taxon>Mediophyceae</taxon>
        <taxon>Biddulphiophycidae</taxon>
        <taxon>Hemiaulales</taxon>
        <taxon>Hemiaulaceae</taxon>
        <taxon>Eucampia</taxon>
    </lineage>
</organism>
<comment type="catalytic activity">
    <reaction evidence="18">
        <text>ATP + H2O = ADP + phosphate + H(+)</text>
        <dbReference type="Rhea" id="RHEA:13065"/>
        <dbReference type="ChEBI" id="CHEBI:15377"/>
        <dbReference type="ChEBI" id="CHEBI:15378"/>
        <dbReference type="ChEBI" id="CHEBI:30616"/>
        <dbReference type="ChEBI" id="CHEBI:43474"/>
        <dbReference type="ChEBI" id="CHEBI:456216"/>
    </reaction>
</comment>
<keyword evidence="13" id="KW-0460">Magnesium</keyword>
<dbReference type="GO" id="GO:0006302">
    <property type="term" value="P:double-strand break repair"/>
    <property type="evidence" value="ECO:0007669"/>
    <property type="project" value="TreeGrafter"/>
</dbReference>
<proteinExistence type="inferred from homology"/>
<dbReference type="GO" id="GO:0005524">
    <property type="term" value="F:ATP binding"/>
    <property type="evidence" value="ECO:0007669"/>
    <property type="project" value="UniProtKB-KW"/>
</dbReference>
<dbReference type="GO" id="GO:0043047">
    <property type="term" value="F:single-stranded telomeric DNA binding"/>
    <property type="evidence" value="ECO:0007669"/>
    <property type="project" value="TreeGrafter"/>
</dbReference>
<evidence type="ECO:0000256" key="18">
    <source>
        <dbReference type="ARBA" id="ARBA00049360"/>
    </source>
</evidence>
<evidence type="ECO:0000313" key="19">
    <source>
        <dbReference type="EMBL" id="CAD9676812.1"/>
    </source>
</evidence>
<keyword evidence="17" id="KW-0469">Meiosis</keyword>
<evidence type="ECO:0000256" key="14">
    <source>
        <dbReference type="ARBA" id="ARBA00023054"/>
    </source>
</evidence>
<reference evidence="19" key="1">
    <citation type="submission" date="2021-01" db="EMBL/GenBank/DDBJ databases">
        <authorList>
            <person name="Corre E."/>
            <person name="Pelletier E."/>
            <person name="Niang G."/>
            <person name="Scheremetjew M."/>
            <person name="Finn R."/>
            <person name="Kale V."/>
            <person name="Holt S."/>
            <person name="Cochrane G."/>
            <person name="Meng A."/>
            <person name="Brown T."/>
            <person name="Cohen L."/>
        </authorList>
    </citation>
    <scope>NUCLEOTIDE SEQUENCE</scope>
    <source>
        <strain evidence="19">CCMP1452</strain>
    </source>
</reference>
<evidence type="ECO:0000256" key="5">
    <source>
        <dbReference type="ARBA" id="ARBA00017893"/>
    </source>
</evidence>
<name>A0A7S2WA01_9STRA</name>
<evidence type="ECO:0000256" key="3">
    <source>
        <dbReference type="ARBA" id="ARBA00004286"/>
    </source>
</evidence>
<evidence type="ECO:0000256" key="10">
    <source>
        <dbReference type="ARBA" id="ARBA00022801"/>
    </source>
</evidence>
<dbReference type="PANTHER" id="PTHR18867">
    <property type="entry name" value="RAD50"/>
    <property type="match status" value="1"/>
</dbReference>
<evidence type="ECO:0000256" key="4">
    <source>
        <dbReference type="ARBA" id="ARBA00009439"/>
    </source>
</evidence>
<keyword evidence="11" id="KW-0862">Zinc</keyword>
<keyword evidence="12" id="KW-0067">ATP-binding</keyword>
<dbReference type="GO" id="GO:0000722">
    <property type="term" value="P:telomere maintenance via recombination"/>
    <property type="evidence" value="ECO:0007669"/>
    <property type="project" value="TreeGrafter"/>
</dbReference>
<dbReference type="InterPro" id="IPR027417">
    <property type="entry name" value="P-loop_NTPase"/>
</dbReference>
<sequence>MIEYETTVISVADLDKYHSALDKALLRYHGIKIEEINKIIREVWTLTYKGEDISNIEIVSGEENARKTSKSYNYRVVMSKGNTELDMRGRCSAGQRVLASIVIRLALAETFCLNCGFMTLDEPTTNLDFANKRGLAIALAQIIATRSAQQNFQLVIITHDEDFVSMMKNELSTHTGFDMPERYFQVSRQQATDGHYYSKIHAIDWDEL</sequence>
<dbReference type="GO" id="GO:0030870">
    <property type="term" value="C:Mre11 complex"/>
    <property type="evidence" value="ECO:0007669"/>
    <property type="project" value="TreeGrafter"/>
</dbReference>
<keyword evidence="9" id="KW-0227">DNA damage</keyword>
<dbReference type="Gene3D" id="3.40.50.300">
    <property type="entry name" value="P-loop containing nucleotide triphosphate hydrolases"/>
    <property type="match status" value="1"/>
</dbReference>
<evidence type="ECO:0000256" key="9">
    <source>
        <dbReference type="ARBA" id="ARBA00022763"/>
    </source>
</evidence>
<dbReference type="AlphaFoldDB" id="A0A7S2WA01"/>
<protein>
    <recommendedName>
        <fullName evidence="5">DNA repair protein RAD50</fullName>
    </recommendedName>
</protein>
<evidence type="ECO:0000256" key="17">
    <source>
        <dbReference type="ARBA" id="ARBA00023254"/>
    </source>
</evidence>
<keyword evidence="14" id="KW-0175">Coiled coil</keyword>
<evidence type="ECO:0000256" key="12">
    <source>
        <dbReference type="ARBA" id="ARBA00022840"/>
    </source>
</evidence>
<dbReference type="GO" id="GO:0003691">
    <property type="term" value="F:double-stranded telomeric DNA binding"/>
    <property type="evidence" value="ECO:0007669"/>
    <property type="project" value="TreeGrafter"/>
</dbReference>
<gene>
    <name evidence="19" type="ORF">EANT1437_LOCUS8546</name>
</gene>